<evidence type="ECO:0000256" key="3">
    <source>
        <dbReference type="ARBA" id="ARBA00023163"/>
    </source>
</evidence>
<dbReference type="PANTHER" id="PTHR43280:SF2">
    <property type="entry name" value="HTH-TYPE TRANSCRIPTIONAL REGULATOR EXSA"/>
    <property type="match status" value="1"/>
</dbReference>
<dbReference type="PROSITE" id="PS00041">
    <property type="entry name" value="HTH_ARAC_FAMILY_1"/>
    <property type="match status" value="1"/>
</dbReference>
<organism evidence="5 6">
    <name type="scientific">Leptospira tipperaryensis</name>
    <dbReference type="NCBI Taxonomy" id="2564040"/>
    <lineage>
        <taxon>Bacteria</taxon>
        <taxon>Pseudomonadati</taxon>
        <taxon>Spirochaetota</taxon>
        <taxon>Spirochaetia</taxon>
        <taxon>Leptospirales</taxon>
        <taxon>Leptospiraceae</taxon>
        <taxon>Leptospira</taxon>
    </lineage>
</organism>
<dbReference type="GO" id="GO:0003700">
    <property type="term" value="F:DNA-binding transcription factor activity"/>
    <property type="evidence" value="ECO:0007669"/>
    <property type="project" value="InterPro"/>
</dbReference>
<dbReference type="InterPro" id="IPR018062">
    <property type="entry name" value="HTH_AraC-typ_CS"/>
</dbReference>
<keyword evidence="2" id="KW-0238">DNA-binding</keyword>
<name>A0A1D7UUB9_9LEPT</name>
<dbReference type="Gene3D" id="1.10.10.60">
    <property type="entry name" value="Homeodomain-like"/>
    <property type="match status" value="1"/>
</dbReference>
<sequence>MTDFSKSLLYLWDNKGLFTGRLPDIDLHTHAVHALCIGIDGEFEHSENGSKWIRCRSAMAPPGAPSAIRFSGTYSAILFYEPDSSEIQDFIYENSVPQKNKVSLHLKEEIKLLETIENLISIEDENQITERLEMIRVILNRKTETELRDQRLLQVIRMILSNPDENFSIEELSEKIGLSPSRLAHLFKEEVGIPIRFFRTWFRLKAAILFIKNGSSVTEAAVNAGFYDSSHFSNTFRKMFGFSPTDMFDPNRKIRWYIKNEEEFQKMLALRFV</sequence>
<accession>A0A1D7UUB9</accession>
<proteinExistence type="predicted"/>
<dbReference type="Proteomes" id="UP000094197">
    <property type="component" value="Chromosome 1"/>
</dbReference>
<dbReference type="SMART" id="SM00342">
    <property type="entry name" value="HTH_ARAC"/>
    <property type="match status" value="1"/>
</dbReference>
<dbReference type="KEGG" id="laj:A0128_04630"/>
<protein>
    <recommendedName>
        <fullName evidence="4">HTH araC/xylS-type domain-containing protein</fullName>
    </recommendedName>
</protein>
<feature type="domain" description="HTH araC/xylS-type" evidence="4">
    <location>
        <begin position="150"/>
        <end position="250"/>
    </location>
</feature>
<dbReference type="AlphaFoldDB" id="A0A1D7UUB9"/>
<dbReference type="EMBL" id="CP015217">
    <property type="protein sequence ID" value="AOP33202.1"/>
    <property type="molecule type" value="Genomic_DNA"/>
</dbReference>
<dbReference type="OrthoDB" id="183331at2"/>
<evidence type="ECO:0000313" key="5">
    <source>
        <dbReference type="EMBL" id="AOP33202.1"/>
    </source>
</evidence>
<evidence type="ECO:0000259" key="4">
    <source>
        <dbReference type="PROSITE" id="PS01124"/>
    </source>
</evidence>
<evidence type="ECO:0000256" key="1">
    <source>
        <dbReference type="ARBA" id="ARBA00023015"/>
    </source>
</evidence>
<dbReference type="GO" id="GO:0043565">
    <property type="term" value="F:sequence-specific DNA binding"/>
    <property type="evidence" value="ECO:0007669"/>
    <property type="project" value="InterPro"/>
</dbReference>
<keyword evidence="1" id="KW-0805">Transcription regulation</keyword>
<gene>
    <name evidence="5" type="ORF">A0128_04630</name>
</gene>
<reference evidence="5 6" key="1">
    <citation type="submission" date="2016-04" db="EMBL/GenBank/DDBJ databases">
        <title>Complete genome seqeunce of Leptospira alstonii serovar Room22.</title>
        <authorList>
            <person name="Nally J.E."/>
            <person name="Bayles D.O."/>
            <person name="Hurley D."/>
            <person name="Fanning S."/>
            <person name="McMahon B.J."/>
            <person name="Arent Z."/>
        </authorList>
    </citation>
    <scope>NUCLEOTIDE SEQUENCE [LARGE SCALE GENOMIC DNA]</scope>
    <source>
        <strain evidence="5 6">GWTS #1</strain>
    </source>
</reference>
<dbReference type="InterPro" id="IPR009057">
    <property type="entry name" value="Homeodomain-like_sf"/>
</dbReference>
<keyword evidence="3" id="KW-0804">Transcription</keyword>
<dbReference type="PROSITE" id="PS01124">
    <property type="entry name" value="HTH_ARAC_FAMILY_2"/>
    <property type="match status" value="1"/>
</dbReference>
<dbReference type="Pfam" id="PF12833">
    <property type="entry name" value="HTH_18"/>
    <property type="match status" value="1"/>
</dbReference>
<keyword evidence="6" id="KW-1185">Reference proteome</keyword>
<dbReference type="SUPFAM" id="SSF46689">
    <property type="entry name" value="Homeodomain-like"/>
    <property type="match status" value="2"/>
</dbReference>
<dbReference type="InterPro" id="IPR018060">
    <property type="entry name" value="HTH_AraC"/>
</dbReference>
<evidence type="ECO:0000256" key="2">
    <source>
        <dbReference type="ARBA" id="ARBA00023125"/>
    </source>
</evidence>
<evidence type="ECO:0000313" key="6">
    <source>
        <dbReference type="Proteomes" id="UP000094197"/>
    </source>
</evidence>
<dbReference type="RefSeq" id="WP_069606443.1">
    <property type="nucleotide sequence ID" value="NZ_CP015217.1"/>
</dbReference>
<dbReference type="PANTHER" id="PTHR43280">
    <property type="entry name" value="ARAC-FAMILY TRANSCRIPTIONAL REGULATOR"/>
    <property type="match status" value="1"/>
</dbReference>